<evidence type="ECO:0000313" key="6">
    <source>
        <dbReference type="Proteomes" id="UP001597034"/>
    </source>
</evidence>
<evidence type="ECO:0000256" key="1">
    <source>
        <dbReference type="ARBA" id="ARBA00009986"/>
    </source>
</evidence>
<protein>
    <submittedName>
        <fullName evidence="5">Aldehyde dehydrogenase family protein</fullName>
    </submittedName>
</protein>
<sequence length="482" mass="50422">MRASASYIDGQWLEPDAGTTFEVRNPADTTDLVATCRQADADDADRAVAAAAAVTDDWAGMSGADRGAILRRTSQELGARKDELTDLLSREEGKTLAEAEGEVQRAVDIFAYYAEKALDVGGTVKSAGGPDATLSTRREPLGVAGLITPWNYPIAIPAWKIAPALAAGNTVVFKPALQAPLVGGAIVECLDDAGVPDGVVNYVLGSGSEVGDAIVTHEDVDAISFTGSAAVGTQVYEAATADQKRAQCEMGGKNPTIVTDSADIETAVDIVGSGAFGVTGQACTACSRAIVTTDQYDEFLDGIVEYAEGLRIGDGRAGADMGPHVSESELEGTLRYVDVGRTEGATLATGGGVPDDEAHADGHFVEPTVFADVDPGMRIAQEEVFGPVLSVIEVDDFDEAIAVANDVEYGLSASVLTNDLDQAHRFVDEIEAGVAKVNEKTTGLALHVPFGGYKRSSTDTYREQGDAALDFYTSTKTVYLNY</sequence>
<dbReference type="RefSeq" id="WP_256401073.1">
    <property type="nucleotide sequence ID" value="NZ_JANHJR010000003.1"/>
</dbReference>
<dbReference type="AlphaFoldDB" id="A0ABD6DKJ1"/>
<dbReference type="FunFam" id="3.40.605.10:FF:000007">
    <property type="entry name" value="NAD/NADP-dependent betaine aldehyde dehydrogenase"/>
    <property type="match status" value="1"/>
</dbReference>
<dbReference type="EMBL" id="JBHUDO010000003">
    <property type="protein sequence ID" value="MFD1646854.1"/>
    <property type="molecule type" value="Genomic_DNA"/>
</dbReference>
<evidence type="ECO:0000256" key="3">
    <source>
        <dbReference type="ARBA" id="ARBA00023002"/>
    </source>
</evidence>
<reference evidence="5 6" key="1">
    <citation type="journal article" date="2019" name="Int. J. Syst. Evol. Microbiol.">
        <title>The Global Catalogue of Microorganisms (GCM) 10K type strain sequencing project: providing services to taxonomists for standard genome sequencing and annotation.</title>
        <authorList>
            <consortium name="The Broad Institute Genomics Platform"/>
            <consortium name="The Broad Institute Genome Sequencing Center for Infectious Disease"/>
            <person name="Wu L."/>
            <person name="Ma J."/>
        </authorList>
    </citation>
    <scope>NUCLEOTIDE SEQUENCE [LARGE SCALE GENOMIC DNA]</scope>
    <source>
        <strain evidence="5 6">CGMCC 1.10390</strain>
    </source>
</reference>
<evidence type="ECO:0000256" key="2">
    <source>
        <dbReference type="ARBA" id="ARBA00011881"/>
    </source>
</evidence>
<name>A0ABD6DKJ1_9EURY</name>
<proteinExistence type="inferred from homology"/>
<feature type="domain" description="Aldehyde dehydrogenase" evidence="4">
    <location>
        <begin position="12"/>
        <end position="478"/>
    </location>
</feature>
<dbReference type="Gene3D" id="3.40.309.10">
    <property type="entry name" value="Aldehyde Dehydrogenase, Chain A, domain 2"/>
    <property type="match status" value="1"/>
</dbReference>
<evidence type="ECO:0000259" key="4">
    <source>
        <dbReference type="Pfam" id="PF00171"/>
    </source>
</evidence>
<dbReference type="InterPro" id="IPR016163">
    <property type="entry name" value="Ald_DH_C"/>
</dbReference>
<keyword evidence="3" id="KW-0560">Oxidoreductase</keyword>
<dbReference type="Pfam" id="PF00171">
    <property type="entry name" value="Aldedh"/>
    <property type="match status" value="1"/>
</dbReference>
<organism evidence="5 6">
    <name type="scientific">Haloarchaeobius litoreus</name>
    <dbReference type="NCBI Taxonomy" id="755306"/>
    <lineage>
        <taxon>Archaea</taxon>
        <taxon>Methanobacteriati</taxon>
        <taxon>Methanobacteriota</taxon>
        <taxon>Stenosarchaea group</taxon>
        <taxon>Halobacteria</taxon>
        <taxon>Halobacteriales</taxon>
        <taxon>Halorubellaceae</taxon>
        <taxon>Haloarchaeobius</taxon>
    </lineage>
</organism>
<comment type="subunit">
    <text evidence="2">Homotetramer.</text>
</comment>
<dbReference type="InterPro" id="IPR015590">
    <property type="entry name" value="Aldehyde_DH_dom"/>
</dbReference>
<dbReference type="Gene3D" id="3.40.605.10">
    <property type="entry name" value="Aldehyde Dehydrogenase, Chain A, domain 1"/>
    <property type="match status" value="1"/>
</dbReference>
<keyword evidence="6" id="KW-1185">Reference proteome</keyword>
<comment type="similarity">
    <text evidence="1">Belongs to the aldehyde dehydrogenase family.</text>
</comment>
<accession>A0ABD6DKJ1</accession>
<dbReference type="Proteomes" id="UP001597034">
    <property type="component" value="Unassembled WGS sequence"/>
</dbReference>
<evidence type="ECO:0000313" key="5">
    <source>
        <dbReference type="EMBL" id="MFD1646854.1"/>
    </source>
</evidence>
<dbReference type="SUPFAM" id="SSF53720">
    <property type="entry name" value="ALDH-like"/>
    <property type="match status" value="1"/>
</dbReference>
<dbReference type="InterPro" id="IPR016161">
    <property type="entry name" value="Ald_DH/histidinol_DH"/>
</dbReference>
<dbReference type="PANTHER" id="PTHR11699">
    <property type="entry name" value="ALDEHYDE DEHYDROGENASE-RELATED"/>
    <property type="match status" value="1"/>
</dbReference>
<gene>
    <name evidence="5" type="ORF">ACFSBL_14275</name>
</gene>
<dbReference type="GO" id="GO:0016491">
    <property type="term" value="F:oxidoreductase activity"/>
    <property type="evidence" value="ECO:0007669"/>
    <property type="project" value="UniProtKB-KW"/>
</dbReference>
<comment type="caution">
    <text evidence="5">The sequence shown here is derived from an EMBL/GenBank/DDBJ whole genome shotgun (WGS) entry which is preliminary data.</text>
</comment>
<dbReference type="InterPro" id="IPR016162">
    <property type="entry name" value="Ald_DH_N"/>
</dbReference>